<dbReference type="Proteomes" id="UP001642464">
    <property type="component" value="Unassembled WGS sequence"/>
</dbReference>
<feature type="compositionally biased region" description="Acidic residues" evidence="1">
    <location>
        <begin position="169"/>
        <end position="186"/>
    </location>
</feature>
<evidence type="ECO:0000313" key="3">
    <source>
        <dbReference type="Proteomes" id="UP001642464"/>
    </source>
</evidence>
<feature type="compositionally biased region" description="Basic and acidic residues" evidence="1">
    <location>
        <begin position="545"/>
        <end position="566"/>
    </location>
</feature>
<proteinExistence type="predicted"/>
<protein>
    <submittedName>
        <fullName evidence="2">Uncharacterized protein</fullName>
    </submittedName>
</protein>
<feature type="compositionally biased region" description="Polar residues" evidence="1">
    <location>
        <begin position="513"/>
        <end position="525"/>
    </location>
</feature>
<accession>A0ABP0IKZ3</accession>
<feature type="region of interest" description="Disordered" evidence="1">
    <location>
        <begin position="148"/>
        <end position="192"/>
    </location>
</feature>
<keyword evidence="3" id="KW-1185">Reference proteome</keyword>
<feature type="compositionally biased region" description="Basic and acidic residues" evidence="1">
    <location>
        <begin position="580"/>
        <end position="614"/>
    </location>
</feature>
<feature type="compositionally biased region" description="Basic residues" evidence="1">
    <location>
        <begin position="463"/>
        <end position="478"/>
    </location>
</feature>
<feature type="compositionally biased region" description="Low complexity" evidence="1">
    <location>
        <begin position="447"/>
        <end position="458"/>
    </location>
</feature>
<sequence length="693" mass="75724">MAAVVEQGEPEQPERKANILELAEDWERVPEVRQLVRKESSIFMSSGDAFLPKACVKDAVLNRAALTPLLKRLPDDNGRVLMVAIPDLEREITRLVEMVGSKLQKHQVKVDAWVAKKMCVLVKRKLQRHQTPRNRDFQMLMWAASGPRAVEDAAAEPADDPREPLQPGSEEDSDVEVVSLDDEDEVLEKKDEVSEGGLGMVVDDGVADEMIDESGHGTGQSQMPPPDSQLLFESHLDMIIPEQEAIESEGAKPSSSAGMDVKNQTLVRAPVFEIDDDNMSEAEEFTPEDKAKPYVEDMTDGLDKVAELKALVVKLRQEKAALTIAQRPVPAPLRSSASSVALVCVDESLPFGGDNVETLPMAMDTDLMEKFNQTVAAVGDLKEEPGKPVLRREQLGLKRKLQADEDVEATSGKGKGVGKGKKNKKGKGKGKETKLVDAAGGEDAEGDGSANAAESEAAGKGGLAKKKRAPKAKAKAKASSKQEALVEEAKVEAPKTRKPRRAKAASPALPEPNASTSMEPATTETAALDMLPSAELIAGPAEDGDGSKKRKMDESESKEEAEKKDASCPPPKTTKRRTRRTENGEKKNGDTNKADPTPAERETERKEESEEKLKSFARRSRPSKRVEAIAKWDAIRGAFNEKIRNLCEKTSKHEVSFWDFCHQSWQDMTIAPEDFVLRAQQLASSYVATKLSN</sequence>
<feature type="compositionally biased region" description="Basic residues" evidence="1">
    <location>
        <begin position="416"/>
        <end position="428"/>
    </location>
</feature>
<evidence type="ECO:0000313" key="2">
    <source>
        <dbReference type="EMBL" id="CAK9003257.1"/>
    </source>
</evidence>
<feature type="region of interest" description="Disordered" evidence="1">
    <location>
        <begin position="402"/>
        <end position="624"/>
    </location>
</feature>
<gene>
    <name evidence="2" type="ORF">SCF082_LOCUS7664</name>
</gene>
<reference evidence="2 3" key="1">
    <citation type="submission" date="2024-02" db="EMBL/GenBank/DDBJ databases">
        <authorList>
            <person name="Chen Y."/>
            <person name="Shah S."/>
            <person name="Dougan E. K."/>
            <person name="Thang M."/>
            <person name="Chan C."/>
        </authorList>
    </citation>
    <scope>NUCLEOTIDE SEQUENCE [LARGE SCALE GENOMIC DNA]</scope>
</reference>
<dbReference type="EMBL" id="CAXAMM010004336">
    <property type="protein sequence ID" value="CAK9003257.1"/>
    <property type="molecule type" value="Genomic_DNA"/>
</dbReference>
<organism evidence="2 3">
    <name type="scientific">Durusdinium trenchii</name>
    <dbReference type="NCBI Taxonomy" id="1381693"/>
    <lineage>
        <taxon>Eukaryota</taxon>
        <taxon>Sar</taxon>
        <taxon>Alveolata</taxon>
        <taxon>Dinophyceae</taxon>
        <taxon>Suessiales</taxon>
        <taxon>Symbiodiniaceae</taxon>
        <taxon>Durusdinium</taxon>
    </lineage>
</organism>
<name>A0ABP0IKZ3_9DINO</name>
<comment type="caution">
    <text evidence="2">The sequence shown here is derived from an EMBL/GenBank/DDBJ whole genome shotgun (WGS) entry which is preliminary data.</text>
</comment>
<evidence type="ECO:0000256" key="1">
    <source>
        <dbReference type="SAM" id="MobiDB-lite"/>
    </source>
</evidence>